<accession>A0A6J6EST1</accession>
<name>A0A6J6EST1_9ZZZZ</name>
<keyword evidence="1" id="KW-0812">Transmembrane</keyword>
<reference evidence="2" key="1">
    <citation type="submission" date="2020-05" db="EMBL/GenBank/DDBJ databases">
        <authorList>
            <person name="Chiriac C."/>
            <person name="Salcher M."/>
            <person name="Ghai R."/>
            <person name="Kavagutti S V."/>
        </authorList>
    </citation>
    <scope>NUCLEOTIDE SEQUENCE</scope>
</reference>
<sequence length="51" mass="5343">MSADAALKAGVPIFATSEAFAKSDGLIGVVMLVPFSASAFSLRCYRYGAQR</sequence>
<proteinExistence type="predicted"/>
<keyword evidence="1" id="KW-1133">Transmembrane helix</keyword>
<feature type="transmembrane region" description="Helical" evidence="1">
    <location>
        <begin position="26"/>
        <end position="45"/>
    </location>
</feature>
<keyword evidence="1" id="KW-0472">Membrane</keyword>
<protein>
    <submittedName>
        <fullName evidence="2">Unannotated protein</fullName>
    </submittedName>
</protein>
<dbReference type="AlphaFoldDB" id="A0A6J6EST1"/>
<gene>
    <name evidence="2" type="ORF">UFOPK1683_01066</name>
</gene>
<evidence type="ECO:0000313" key="2">
    <source>
        <dbReference type="EMBL" id="CAB4577954.1"/>
    </source>
</evidence>
<evidence type="ECO:0000256" key="1">
    <source>
        <dbReference type="SAM" id="Phobius"/>
    </source>
</evidence>
<organism evidence="2">
    <name type="scientific">freshwater metagenome</name>
    <dbReference type="NCBI Taxonomy" id="449393"/>
    <lineage>
        <taxon>unclassified sequences</taxon>
        <taxon>metagenomes</taxon>
        <taxon>ecological metagenomes</taxon>
    </lineage>
</organism>
<dbReference type="EMBL" id="CAEZTL010000146">
    <property type="protein sequence ID" value="CAB4577954.1"/>
    <property type="molecule type" value="Genomic_DNA"/>
</dbReference>